<dbReference type="EMBL" id="JABWDY010026606">
    <property type="protein sequence ID" value="KAF5188561.1"/>
    <property type="molecule type" value="Genomic_DNA"/>
</dbReference>
<dbReference type="Proteomes" id="UP000554482">
    <property type="component" value="Unassembled WGS sequence"/>
</dbReference>
<protein>
    <submittedName>
        <fullName evidence="2">Uncharacterized protein</fullName>
    </submittedName>
</protein>
<sequence length="153" mass="16728">VCGPEGKGRVRAASTGISRTSMLMSALVIEQVIVEKQKSMTIMEQVKSQGEQVAMLCKVVMELEQSVSQSSHRQPTESASSHARPPAMGSTFSVQRNDCCLSCFGGGVVAHGQVRIKHHLMAMANYIMCWLKSFLTQMRKCSNTMGQCQLLAM</sequence>
<dbReference type="AlphaFoldDB" id="A0A7J6VUW1"/>
<gene>
    <name evidence="2" type="ORF">FRX31_021852</name>
</gene>
<evidence type="ECO:0000313" key="2">
    <source>
        <dbReference type="EMBL" id="KAF5188561.1"/>
    </source>
</evidence>
<keyword evidence="3" id="KW-1185">Reference proteome</keyword>
<evidence type="ECO:0000313" key="3">
    <source>
        <dbReference type="Proteomes" id="UP000554482"/>
    </source>
</evidence>
<feature type="compositionally biased region" description="Polar residues" evidence="1">
    <location>
        <begin position="68"/>
        <end position="81"/>
    </location>
</feature>
<feature type="region of interest" description="Disordered" evidence="1">
    <location>
        <begin position="68"/>
        <end position="89"/>
    </location>
</feature>
<organism evidence="2 3">
    <name type="scientific">Thalictrum thalictroides</name>
    <name type="common">Rue-anemone</name>
    <name type="synonym">Anemone thalictroides</name>
    <dbReference type="NCBI Taxonomy" id="46969"/>
    <lineage>
        <taxon>Eukaryota</taxon>
        <taxon>Viridiplantae</taxon>
        <taxon>Streptophyta</taxon>
        <taxon>Embryophyta</taxon>
        <taxon>Tracheophyta</taxon>
        <taxon>Spermatophyta</taxon>
        <taxon>Magnoliopsida</taxon>
        <taxon>Ranunculales</taxon>
        <taxon>Ranunculaceae</taxon>
        <taxon>Thalictroideae</taxon>
        <taxon>Thalictrum</taxon>
    </lineage>
</organism>
<evidence type="ECO:0000256" key="1">
    <source>
        <dbReference type="SAM" id="MobiDB-lite"/>
    </source>
</evidence>
<proteinExistence type="predicted"/>
<accession>A0A7J6VUW1</accession>
<reference evidence="2 3" key="1">
    <citation type="submission" date="2020-06" db="EMBL/GenBank/DDBJ databases">
        <title>Transcriptomic and genomic resources for Thalictrum thalictroides and T. hernandezii: Facilitating candidate gene discovery in an emerging model plant lineage.</title>
        <authorList>
            <person name="Arias T."/>
            <person name="Riano-Pachon D.M."/>
            <person name="Di Stilio V.S."/>
        </authorList>
    </citation>
    <scope>NUCLEOTIDE SEQUENCE [LARGE SCALE GENOMIC DNA]</scope>
    <source>
        <strain evidence="3">cv. WT478/WT964</strain>
        <tissue evidence="2">Leaves</tissue>
    </source>
</reference>
<name>A0A7J6VUW1_THATH</name>
<feature type="non-terminal residue" evidence="2">
    <location>
        <position position="153"/>
    </location>
</feature>
<dbReference type="OrthoDB" id="1976936at2759"/>
<comment type="caution">
    <text evidence="2">The sequence shown here is derived from an EMBL/GenBank/DDBJ whole genome shotgun (WGS) entry which is preliminary data.</text>
</comment>